<dbReference type="STRING" id="44941.A0A397UFM7"/>
<dbReference type="GO" id="GO:0000155">
    <property type="term" value="F:phosphorelay sensor kinase activity"/>
    <property type="evidence" value="ECO:0007669"/>
    <property type="project" value="TreeGrafter"/>
</dbReference>
<gene>
    <name evidence="4" type="ORF">C2G38_1918997</name>
</gene>
<feature type="non-terminal residue" evidence="4">
    <location>
        <position position="71"/>
    </location>
</feature>
<reference evidence="4 5" key="1">
    <citation type="submission" date="2018-06" db="EMBL/GenBank/DDBJ databases">
        <title>Comparative genomics reveals the genomic features of Rhizophagus irregularis, R. cerebriforme, R. diaphanum and Gigaspora rosea, and their symbiotic lifestyle signature.</title>
        <authorList>
            <person name="Morin E."/>
            <person name="San Clemente H."/>
            <person name="Chen E.C.H."/>
            <person name="De La Providencia I."/>
            <person name="Hainaut M."/>
            <person name="Kuo A."/>
            <person name="Kohler A."/>
            <person name="Murat C."/>
            <person name="Tang N."/>
            <person name="Roy S."/>
            <person name="Loubradou J."/>
            <person name="Henrissat B."/>
            <person name="Grigoriev I.V."/>
            <person name="Corradi N."/>
            <person name="Roux C."/>
            <person name="Martin F.M."/>
        </authorList>
    </citation>
    <scope>NUCLEOTIDE SEQUENCE [LARGE SCALE GENOMIC DNA]</scope>
    <source>
        <strain evidence="4 5">DAOM 194757</strain>
    </source>
</reference>
<evidence type="ECO:0000256" key="2">
    <source>
        <dbReference type="PROSITE-ProRule" id="PRU00169"/>
    </source>
</evidence>
<evidence type="ECO:0000313" key="4">
    <source>
        <dbReference type="EMBL" id="RIB08980.1"/>
    </source>
</evidence>
<keyword evidence="1 2" id="KW-0597">Phosphoprotein</keyword>
<feature type="domain" description="Response regulatory" evidence="3">
    <location>
        <begin position="1"/>
        <end position="68"/>
    </location>
</feature>
<proteinExistence type="predicted"/>
<dbReference type="OrthoDB" id="60033at2759"/>
<evidence type="ECO:0000313" key="5">
    <source>
        <dbReference type="Proteomes" id="UP000266673"/>
    </source>
</evidence>
<feature type="modified residue" description="4-aspartylphosphate" evidence="2">
    <location>
        <position position="1"/>
    </location>
</feature>
<dbReference type="Pfam" id="PF00072">
    <property type="entry name" value="Response_reg"/>
    <property type="match status" value="1"/>
</dbReference>
<feature type="non-terminal residue" evidence="4">
    <location>
        <position position="1"/>
    </location>
</feature>
<dbReference type="Gene3D" id="3.40.50.2300">
    <property type="match status" value="1"/>
</dbReference>
<name>A0A397UFM7_9GLOM</name>
<accession>A0A397UFM7</accession>
<dbReference type="InterPro" id="IPR001789">
    <property type="entry name" value="Sig_transdc_resp-reg_receiver"/>
</dbReference>
<dbReference type="PANTHER" id="PTHR43547:SF2">
    <property type="entry name" value="HYBRID SIGNAL TRANSDUCTION HISTIDINE KINASE C"/>
    <property type="match status" value="1"/>
</dbReference>
<dbReference type="PANTHER" id="PTHR43547">
    <property type="entry name" value="TWO-COMPONENT HISTIDINE KINASE"/>
    <property type="match status" value="1"/>
</dbReference>
<evidence type="ECO:0000256" key="1">
    <source>
        <dbReference type="ARBA" id="ARBA00022553"/>
    </source>
</evidence>
<dbReference type="AlphaFoldDB" id="A0A397UFM7"/>
<organism evidence="4 5">
    <name type="scientific">Gigaspora rosea</name>
    <dbReference type="NCBI Taxonomy" id="44941"/>
    <lineage>
        <taxon>Eukaryota</taxon>
        <taxon>Fungi</taxon>
        <taxon>Fungi incertae sedis</taxon>
        <taxon>Mucoromycota</taxon>
        <taxon>Glomeromycotina</taxon>
        <taxon>Glomeromycetes</taxon>
        <taxon>Diversisporales</taxon>
        <taxon>Gigasporaceae</taxon>
        <taxon>Gigaspora</taxon>
    </lineage>
</organism>
<dbReference type="PROSITE" id="PS50110">
    <property type="entry name" value="RESPONSE_REGULATORY"/>
    <property type="match status" value="1"/>
</dbReference>
<protein>
    <submittedName>
        <fullName evidence="4">CheY-like superfamily</fullName>
    </submittedName>
</protein>
<comment type="caution">
    <text evidence="4">The sequence shown here is derived from an EMBL/GenBank/DDBJ whole genome shotgun (WGS) entry which is preliminary data.</text>
</comment>
<dbReference type="SUPFAM" id="SSF52172">
    <property type="entry name" value="CheY-like"/>
    <property type="match status" value="1"/>
</dbReference>
<keyword evidence="5" id="KW-1185">Reference proteome</keyword>
<sequence>DIMMPIMDGYELLDVLRSDIKTLMIPVILLSANACEDSKIKGLNKGADEFLVKPFSARELISRIRANIELS</sequence>
<dbReference type="EMBL" id="QKWP01001433">
    <property type="protein sequence ID" value="RIB08980.1"/>
    <property type="molecule type" value="Genomic_DNA"/>
</dbReference>
<evidence type="ECO:0000259" key="3">
    <source>
        <dbReference type="PROSITE" id="PS50110"/>
    </source>
</evidence>
<dbReference type="Proteomes" id="UP000266673">
    <property type="component" value="Unassembled WGS sequence"/>
</dbReference>
<dbReference type="InterPro" id="IPR011006">
    <property type="entry name" value="CheY-like_superfamily"/>
</dbReference>